<evidence type="ECO:0000313" key="2">
    <source>
        <dbReference type="Proteomes" id="UP000184604"/>
    </source>
</evidence>
<proteinExistence type="predicted"/>
<reference evidence="1 2" key="1">
    <citation type="submission" date="2016-12" db="EMBL/GenBank/DDBJ databases">
        <title>Complete genome sequence of Clostridium kluyveri JZZ isolated from the pit mud of a Chinese flavor liquor-making factory.</title>
        <authorList>
            <person name="Wang Y."/>
        </authorList>
    </citation>
    <scope>NUCLEOTIDE SEQUENCE [LARGE SCALE GENOMIC DNA]</scope>
    <source>
        <strain evidence="1 2">JZZ</strain>
    </source>
</reference>
<dbReference type="Proteomes" id="UP000184604">
    <property type="component" value="Chromosome"/>
</dbReference>
<protein>
    <submittedName>
        <fullName evidence="1">Uncharacterized protein</fullName>
    </submittedName>
</protein>
<dbReference type="AlphaFoldDB" id="A0A1L5F8T4"/>
<dbReference type="RefSeq" id="WP_073539009.1">
    <property type="nucleotide sequence ID" value="NZ_CP018335.1"/>
</dbReference>
<organism evidence="1 2">
    <name type="scientific">Clostridium kluyveri</name>
    <dbReference type="NCBI Taxonomy" id="1534"/>
    <lineage>
        <taxon>Bacteria</taxon>
        <taxon>Bacillati</taxon>
        <taxon>Bacillota</taxon>
        <taxon>Clostridia</taxon>
        <taxon>Eubacteriales</taxon>
        <taxon>Clostridiaceae</taxon>
        <taxon>Clostridium</taxon>
    </lineage>
</organism>
<evidence type="ECO:0000313" key="1">
    <source>
        <dbReference type="EMBL" id="APM39383.1"/>
    </source>
</evidence>
<dbReference type="EMBL" id="CP018335">
    <property type="protein sequence ID" value="APM39383.1"/>
    <property type="molecule type" value="Genomic_DNA"/>
</dbReference>
<name>A0A1L5F8T4_CLOKL</name>
<accession>A0A1L5F8T4</accession>
<gene>
    <name evidence="1" type="ORF">BS101_11845</name>
</gene>
<sequence length="66" mass="7692">MYTDEQIKVIEEDRSQSKQLNIYLLAGLLRILQSDTTDDIKKIVTETIKKGKSVYPEVFPDKENFN</sequence>
<dbReference type="OrthoDB" id="1913808at2"/>